<reference evidence="10 12" key="3">
    <citation type="submission" date="2016-10" db="EMBL/GenBank/DDBJ databases">
        <authorList>
            <person name="Varghese N."/>
            <person name="Submissions S."/>
        </authorList>
    </citation>
    <scope>NUCLEOTIDE SEQUENCE [LARGE SCALE GENOMIC DNA]</scope>
    <source>
        <strain evidence="10 12">Gm-149</strain>
    </source>
</reference>
<keyword evidence="5 7" id="KW-0472">Membrane</keyword>
<reference evidence="11" key="1">
    <citation type="submission" date="2016-03" db="EMBL/GenBank/DDBJ databases">
        <title>Draft genome sequence of Paenibacillus glacialis DSM 22343.</title>
        <authorList>
            <person name="Shin S.-K."/>
            <person name="Yi H."/>
        </authorList>
    </citation>
    <scope>NUCLEOTIDE SEQUENCE [LARGE SCALE GENOMIC DNA]</scope>
    <source>
        <strain evidence="11">NBRC 105008</strain>
    </source>
</reference>
<dbReference type="OrthoDB" id="9814523at2"/>
<dbReference type="GO" id="GO:0005886">
    <property type="term" value="C:plasma membrane"/>
    <property type="evidence" value="ECO:0007669"/>
    <property type="project" value="TreeGrafter"/>
</dbReference>
<dbReference type="Pfam" id="PF00474">
    <property type="entry name" value="SSF"/>
    <property type="match status" value="1"/>
</dbReference>
<keyword evidence="12" id="KW-1185">Reference proteome</keyword>
<feature type="transmembrane region" description="Helical" evidence="7">
    <location>
        <begin position="395"/>
        <end position="412"/>
    </location>
</feature>
<dbReference type="Proteomes" id="UP000093226">
    <property type="component" value="Unassembled WGS sequence"/>
</dbReference>
<dbReference type="InterPro" id="IPR038377">
    <property type="entry name" value="Na/Glc_symporter_sf"/>
</dbReference>
<protein>
    <submittedName>
        <fullName evidence="8 9">Transporter</fullName>
    </submittedName>
    <submittedName>
        <fullName evidence="10">Solute:Na+ symporter, SSS family</fullName>
    </submittedName>
</protein>
<evidence type="ECO:0000256" key="1">
    <source>
        <dbReference type="ARBA" id="ARBA00004141"/>
    </source>
</evidence>
<feature type="transmembrane region" description="Helical" evidence="7">
    <location>
        <begin position="455"/>
        <end position="477"/>
    </location>
</feature>
<evidence type="ECO:0000256" key="2">
    <source>
        <dbReference type="ARBA" id="ARBA00006434"/>
    </source>
</evidence>
<dbReference type="EMBL" id="LVEO01000018">
    <property type="protein sequence ID" value="OCB71604.1"/>
    <property type="molecule type" value="Genomic_DNA"/>
</dbReference>
<evidence type="ECO:0000256" key="3">
    <source>
        <dbReference type="ARBA" id="ARBA00022692"/>
    </source>
</evidence>
<feature type="transmembrane region" description="Helical" evidence="7">
    <location>
        <begin position="432"/>
        <end position="448"/>
    </location>
</feature>
<comment type="similarity">
    <text evidence="2 6">Belongs to the sodium:solute symporter (SSF) (TC 2.A.21) family.</text>
</comment>
<dbReference type="RefSeq" id="WP_066328313.1">
    <property type="nucleotide sequence ID" value="NZ_BJVF01000001.1"/>
</dbReference>
<feature type="transmembrane region" description="Helical" evidence="7">
    <location>
        <begin position="295"/>
        <end position="320"/>
    </location>
</feature>
<evidence type="ECO:0000313" key="8">
    <source>
        <dbReference type="EMBL" id="GEL10645.1"/>
    </source>
</evidence>
<dbReference type="NCBIfam" id="TIGR00813">
    <property type="entry name" value="sss"/>
    <property type="match status" value="1"/>
</dbReference>
<evidence type="ECO:0000256" key="4">
    <source>
        <dbReference type="ARBA" id="ARBA00022989"/>
    </source>
</evidence>
<dbReference type="Gene3D" id="1.20.1730.10">
    <property type="entry name" value="Sodium/glucose cotransporter"/>
    <property type="match status" value="1"/>
</dbReference>
<dbReference type="STRING" id="551990.SAMN05192550_0313"/>
<proteinExistence type="inferred from homology"/>
<comment type="caution">
    <text evidence="9">The sequence shown here is derived from an EMBL/GenBank/DDBJ whole genome shotgun (WGS) entry which is preliminary data.</text>
</comment>
<evidence type="ECO:0000313" key="11">
    <source>
        <dbReference type="Proteomes" id="UP000093226"/>
    </source>
</evidence>
<evidence type="ECO:0000256" key="7">
    <source>
        <dbReference type="SAM" id="Phobius"/>
    </source>
</evidence>
<organism evidence="9 11">
    <name type="scientific">Flavobacterium glycines</name>
    <dbReference type="NCBI Taxonomy" id="551990"/>
    <lineage>
        <taxon>Bacteria</taxon>
        <taxon>Pseudomonadati</taxon>
        <taxon>Bacteroidota</taxon>
        <taxon>Flavobacteriia</taxon>
        <taxon>Flavobacteriales</taxon>
        <taxon>Flavobacteriaceae</taxon>
        <taxon>Flavobacterium</taxon>
    </lineage>
</organism>
<evidence type="ECO:0000313" key="9">
    <source>
        <dbReference type="EMBL" id="OCB71604.1"/>
    </source>
</evidence>
<name>A0A1B9DPK0_9FLAO</name>
<keyword evidence="4 7" id="KW-1133">Transmembrane helix</keyword>
<dbReference type="PANTHER" id="PTHR11819:SF195">
    <property type="entry name" value="SODIUM_GLUCOSE COTRANSPORTER 4"/>
    <property type="match status" value="1"/>
</dbReference>
<feature type="transmembrane region" description="Helical" evidence="7">
    <location>
        <begin position="75"/>
        <end position="104"/>
    </location>
</feature>
<evidence type="ECO:0000256" key="6">
    <source>
        <dbReference type="RuleBase" id="RU362091"/>
    </source>
</evidence>
<dbReference type="EMBL" id="BJVF01000001">
    <property type="protein sequence ID" value="GEL10645.1"/>
    <property type="molecule type" value="Genomic_DNA"/>
</dbReference>
<gene>
    <name evidence="8" type="primary">yidK</name>
    <name evidence="9" type="ORF">FBGL_10270</name>
    <name evidence="8" type="ORF">FGL01_13840</name>
    <name evidence="10" type="ORF">SAMN05192550_0313</name>
</gene>
<dbReference type="Proteomes" id="UP000182367">
    <property type="component" value="Unassembled WGS sequence"/>
</dbReference>
<evidence type="ECO:0000313" key="13">
    <source>
        <dbReference type="Proteomes" id="UP000321579"/>
    </source>
</evidence>
<dbReference type="AlphaFoldDB" id="A0A1B9DPK0"/>
<dbReference type="CDD" id="cd10325">
    <property type="entry name" value="SLC5sbd_vSGLT"/>
    <property type="match status" value="1"/>
</dbReference>
<reference evidence="8 13" key="4">
    <citation type="submission" date="2019-07" db="EMBL/GenBank/DDBJ databases">
        <title>Whole genome shotgun sequence of Flavobacterium glycines NBRC 105008.</title>
        <authorList>
            <person name="Hosoyama A."/>
            <person name="Uohara A."/>
            <person name="Ohji S."/>
            <person name="Ichikawa N."/>
        </authorList>
    </citation>
    <scope>NUCLEOTIDE SEQUENCE [LARGE SCALE GENOMIC DNA]</scope>
    <source>
        <strain evidence="8 13">NBRC 105008</strain>
    </source>
</reference>
<dbReference type="EMBL" id="FNEO01000001">
    <property type="protein sequence ID" value="SDI60003.1"/>
    <property type="molecule type" value="Genomic_DNA"/>
</dbReference>
<feature type="transmembrane region" description="Helical" evidence="7">
    <location>
        <begin position="190"/>
        <end position="212"/>
    </location>
</feature>
<feature type="transmembrane region" description="Helical" evidence="7">
    <location>
        <begin position="253"/>
        <end position="274"/>
    </location>
</feature>
<dbReference type="Proteomes" id="UP000321579">
    <property type="component" value="Unassembled WGS sequence"/>
</dbReference>
<accession>A0A1B9DPK0</accession>
<feature type="transmembrane region" description="Helical" evidence="7">
    <location>
        <begin position="159"/>
        <end position="178"/>
    </location>
</feature>
<reference evidence="9" key="2">
    <citation type="submission" date="2016-03" db="EMBL/GenBank/DDBJ databases">
        <authorList>
            <person name="Ploux O."/>
        </authorList>
    </citation>
    <scope>NUCLEOTIDE SEQUENCE</scope>
    <source>
        <strain evidence="9">NBRC 105008</strain>
    </source>
</reference>
<evidence type="ECO:0000313" key="10">
    <source>
        <dbReference type="EMBL" id="SDI60003.1"/>
    </source>
</evidence>
<dbReference type="GO" id="GO:0005412">
    <property type="term" value="F:D-glucose:sodium symporter activity"/>
    <property type="evidence" value="ECO:0007669"/>
    <property type="project" value="TreeGrafter"/>
</dbReference>
<keyword evidence="3 7" id="KW-0812">Transmembrane</keyword>
<feature type="transmembrane region" description="Helical" evidence="7">
    <location>
        <begin position="7"/>
        <end position="28"/>
    </location>
</feature>
<feature type="transmembrane region" description="Helical" evidence="7">
    <location>
        <begin position="349"/>
        <end position="374"/>
    </location>
</feature>
<feature type="transmembrane region" description="Helical" evidence="7">
    <location>
        <begin position="40"/>
        <end position="63"/>
    </location>
</feature>
<dbReference type="PROSITE" id="PS50283">
    <property type="entry name" value="NA_SOLUT_SYMP_3"/>
    <property type="match status" value="1"/>
</dbReference>
<evidence type="ECO:0000256" key="5">
    <source>
        <dbReference type="ARBA" id="ARBA00023136"/>
    </source>
</evidence>
<feature type="transmembrane region" description="Helical" evidence="7">
    <location>
        <begin position="497"/>
        <end position="521"/>
    </location>
</feature>
<dbReference type="InterPro" id="IPR001734">
    <property type="entry name" value="Na/solute_symporter"/>
</dbReference>
<feature type="transmembrane region" description="Helical" evidence="7">
    <location>
        <begin position="125"/>
        <end position="147"/>
    </location>
</feature>
<feature type="transmembrane region" description="Helical" evidence="7">
    <location>
        <begin position="542"/>
        <end position="560"/>
    </location>
</feature>
<comment type="subcellular location">
    <subcellularLocation>
        <location evidence="1">Membrane</location>
        <topology evidence="1">Multi-pass membrane protein</topology>
    </subcellularLocation>
</comment>
<dbReference type="PANTHER" id="PTHR11819">
    <property type="entry name" value="SOLUTE CARRIER FAMILY 5"/>
    <property type="match status" value="1"/>
</dbReference>
<evidence type="ECO:0000313" key="12">
    <source>
        <dbReference type="Proteomes" id="UP000182367"/>
    </source>
</evidence>
<sequence>MSSSLEFADYAVFIVYFLAVSIYGYIIYRKREKNEHDAKAYFLAEGTLTWWAIGASLIASNISAEQFIGMSGEGFFLGIAVAAYEWVAAIALIIVGIWFIPVYLKNKIYTMPQFLKTRYNDTTALIMAVFWLFLYVFVNLTSILYLGAVAINGLAGGDYLHVIMLGLAIFALIISLGGMKVVAYTDVIQVAVLIIGGLVTSYIALTTVGQYFGVGQDAIAGFKVLMERAPEHFKMIIPRPTASSTQLEIDKYLTFPGVLSYLAGIWIINLNYWGCNQYITQRALGADLTTARTGLLFAGMLKLLMPVIVMLPGIAAYVLYEGGHLPQLVGGKDGAYSAMLTFLPTGLKGLSVAALTAAIVASLAGKVNSISTIYTLDVHKKYIQKEASDRAQVNIGRYAVFAAMVLAVLFTWNDLLGIGGVGGFTYIQKYTGFISPGVFAMFFLGMFWKRTTGTAAIVGVLAGFLLSVLFNEYAPAMFGNETFLYTAYANGKGAFEIPFHVCMGLSFLFTMILMVAVSYAGPKVNPKAFELDTEMFKVKPQTTVLIIITLLIIAALYVKFW</sequence>